<dbReference type="InterPro" id="IPR005017">
    <property type="entry name" value="OMPP1/FadL/TodX"/>
</dbReference>
<dbReference type="SUPFAM" id="SSF56935">
    <property type="entry name" value="Porins"/>
    <property type="match status" value="1"/>
</dbReference>
<proteinExistence type="inferred from homology"/>
<accession>A0A4V3NZ21</accession>
<keyword evidence="10" id="KW-1185">Reference proteome</keyword>
<dbReference type="AlphaFoldDB" id="A0A4V3NZ21"/>
<gene>
    <name evidence="9" type="ORF">E4633_19655</name>
</gene>
<evidence type="ECO:0000256" key="4">
    <source>
        <dbReference type="ARBA" id="ARBA00022692"/>
    </source>
</evidence>
<organism evidence="9 10">
    <name type="scientific">Geomonas terrae</name>
    <dbReference type="NCBI Taxonomy" id="2562681"/>
    <lineage>
        <taxon>Bacteria</taxon>
        <taxon>Pseudomonadati</taxon>
        <taxon>Thermodesulfobacteriota</taxon>
        <taxon>Desulfuromonadia</taxon>
        <taxon>Geobacterales</taxon>
        <taxon>Geobacteraceae</taxon>
        <taxon>Geomonas</taxon>
    </lineage>
</organism>
<evidence type="ECO:0000313" key="10">
    <source>
        <dbReference type="Proteomes" id="UP000306416"/>
    </source>
</evidence>
<feature type="chain" id="PRO_5020323728" evidence="8">
    <location>
        <begin position="19"/>
        <end position="453"/>
    </location>
</feature>
<dbReference type="Pfam" id="PF03349">
    <property type="entry name" value="Toluene_X"/>
    <property type="match status" value="1"/>
</dbReference>
<reference evidence="9 10" key="1">
    <citation type="submission" date="2019-04" db="EMBL/GenBank/DDBJ databases">
        <title>Geobacter oryzae sp. nov., ferric-reducing bacteria isolated from paddy soil.</title>
        <authorList>
            <person name="Xu Z."/>
            <person name="Masuda Y."/>
            <person name="Itoh H."/>
            <person name="Senoo K."/>
        </authorList>
    </citation>
    <scope>NUCLEOTIDE SEQUENCE [LARGE SCALE GENOMIC DNA]</scope>
    <source>
        <strain evidence="9 10">Red111</strain>
    </source>
</reference>
<evidence type="ECO:0000256" key="2">
    <source>
        <dbReference type="ARBA" id="ARBA00008163"/>
    </source>
</evidence>
<comment type="caution">
    <text evidence="9">The sequence shown here is derived from an EMBL/GenBank/DDBJ whole genome shotgun (WGS) entry which is preliminary data.</text>
</comment>
<dbReference type="Gene3D" id="2.40.160.60">
    <property type="entry name" value="Outer membrane protein transport protein (OMPP1/FadL/TodX)"/>
    <property type="match status" value="1"/>
</dbReference>
<protein>
    <submittedName>
        <fullName evidence="9">Aromatic hydrocarbon degradation protein</fullName>
    </submittedName>
</protein>
<dbReference type="Proteomes" id="UP000306416">
    <property type="component" value="Unassembled WGS sequence"/>
</dbReference>
<keyword evidence="4" id="KW-0812">Transmembrane</keyword>
<dbReference type="GO" id="GO:0009279">
    <property type="term" value="C:cell outer membrane"/>
    <property type="evidence" value="ECO:0007669"/>
    <property type="project" value="UniProtKB-SubCell"/>
</dbReference>
<comment type="subcellular location">
    <subcellularLocation>
        <location evidence="1">Cell outer membrane</location>
        <topology evidence="1">Multi-pass membrane protein</topology>
    </subcellularLocation>
</comment>
<evidence type="ECO:0000256" key="1">
    <source>
        <dbReference type="ARBA" id="ARBA00004571"/>
    </source>
</evidence>
<dbReference type="PANTHER" id="PTHR35093:SF8">
    <property type="entry name" value="OUTER MEMBRANE PROTEIN NMB0088-RELATED"/>
    <property type="match status" value="1"/>
</dbReference>
<dbReference type="RefSeq" id="WP_135872939.1">
    <property type="nucleotide sequence ID" value="NZ_SRSC01000006.1"/>
</dbReference>
<keyword evidence="5 8" id="KW-0732">Signal</keyword>
<keyword evidence="7" id="KW-0998">Cell outer membrane</keyword>
<evidence type="ECO:0000256" key="5">
    <source>
        <dbReference type="ARBA" id="ARBA00022729"/>
    </source>
</evidence>
<keyword evidence="6" id="KW-0472">Membrane</keyword>
<dbReference type="PANTHER" id="PTHR35093">
    <property type="entry name" value="OUTER MEMBRANE PROTEIN NMB0088-RELATED"/>
    <property type="match status" value="1"/>
</dbReference>
<evidence type="ECO:0000256" key="3">
    <source>
        <dbReference type="ARBA" id="ARBA00022452"/>
    </source>
</evidence>
<evidence type="ECO:0000256" key="8">
    <source>
        <dbReference type="SAM" id="SignalP"/>
    </source>
</evidence>
<dbReference type="EMBL" id="SRSC01000006">
    <property type="protein sequence ID" value="TGU70022.1"/>
    <property type="molecule type" value="Genomic_DNA"/>
</dbReference>
<sequence length="453" mass="48676">MRKRLLCALLLCTGLSHGRLCQGAGFKVSEQGARAMGMANAFAAQASDPSALYFNPAGIAFLPGIQVNLGALGIIVPQTEFNGTTPLSGTPPLDTGTTSVTERSRRDIFIAPTVYATYSPDNLPVSFGIAVNSMYPLSKTWDDSSVFRNQVQIASIKPINIQPTAAYRFDDLNLAVAAGLDVTYAVVSLQKALYSPVIDPSAPAPPIGAYELGSMGVDGTATDLGYNLGVLWKPRSEVSLGIAYRSKITLHIDGEANYLATTPTGLGAIGLGDTALFPYTRARASSSASTTITLPDTLDLAVAWRPTEKVTLEFDATRTGWSSFDKLLIDFHSAEFAAFNDQPDPRNWRDVWSYKFGGEYRVTPRFALRAGYSFDNTPVPGATVDPLLPDADRHSFSVGTGIGNALATLDLAYMWVHFVDRKVQNQDMANLRGANGTFKSDAYLLAANLNLTF</sequence>
<comment type="similarity">
    <text evidence="2">Belongs to the OmpP1/FadL family.</text>
</comment>
<name>A0A4V3NZ21_9BACT</name>
<evidence type="ECO:0000256" key="6">
    <source>
        <dbReference type="ARBA" id="ARBA00023136"/>
    </source>
</evidence>
<dbReference type="GO" id="GO:0015483">
    <property type="term" value="F:long-chain fatty acid transporting porin activity"/>
    <property type="evidence" value="ECO:0007669"/>
    <property type="project" value="TreeGrafter"/>
</dbReference>
<feature type="signal peptide" evidence="8">
    <location>
        <begin position="1"/>
        <end position="18"/>
    </location>
</feature>
<evidence type="ECO:0000313" key="9">
    <source>
        <dbReference type="EMBL" id="TGU70022.1"/>
    </source>
</evidence>
<evidence type="ECO:0000256" key="7">
    <source>
        <dbReference type="ARBA" id="ARBA00023237"/>
    </source>
</evidence>
<keyword evidence="3" id="KW-1134">Transmembrane beta strand</keyword>